<reference evidence="5" key="1">
    <citation type="submission" date="2018-12" db="EMBL/GenBank/DDBJ databases">
        <title>Genome sequence of Microcystis aeruginosa NIES-4285.</title>
        <authorList>
            <person name="Tanabe Y."/>
        </authorList>
    </citation>
    <scope>NUCLEOTIDE SEQUENCE [LARGE SCALE GENOMIC DNA]</scope>
    <source>
        <strain evidence="5">NIES-4285</strain>
    </source>
</reference>
<dbReference type="EMBL" id="BIFY01000094">
    <property type="protein sequence ID" value="GCE61904.1"/>
    <property type="molecule type" value="Genomic_DNA"/>
</dbReference>
<gene>
    <name evidence="4" type="primary">ppsA_4</name>
    <name evidence="4" type="ORF">MiAbB_03847</name>
</gene>
<keyword evidence="4" id="KW-0808">Transferase</keyword>
<dbReference type="Proteomes" id="UP000289660">
    <property type="component" value="Unassembled WGS sequence"/>
</dbReference>
<evidence type="ECO:0000256" key="2">
    <source>
        <dbReference type="ARBA" id="ARBA00022553"/>
    </source>
</evidence>
<proteinExistence type="predicted"/>
<keyword evidence="2" id="KW-0597">Phosphoprotein</keyword>
<dbReference type="InterPro" id="IPR036736">
    <property type="entry name" value="ACP-like_sf"/>
</dbReference>
<dbReference type="Gene3D" id="1.10.1200.10">
    <property type="entry name" value="ACP-like"/>
    <property type="match status" value="1"/>
</dbReference>
<feature type="domain" description="Carrier" evidence="3">
    <location>
        <begin position="1"/>
        <end position="78"/>
    </location>
</feature>
<dbReference type="Pfam" id="PF00550">
    <property type="entry name" value="PP-binding"/>
    <property type="match status" value="1"/>
</dbReference>
<dbReference type="PROSITE" id="PS50075">
    <property type="entry name" value="CARRIER"/>
    <property type="match status" value="1"/>
</dbReference>
<keyword evidence="1" id="KW-0596">Phosphopantetheine</keyword>
<name>A0A402DI71_MICAE</name>
<evidence type="ECO:0000313" key="4">
    <source>
        <dbReference type="EMBL" id="GCE61904.1"/>
    </source>
</evidence>
<dbReference type="AlphaFoldDB" id="A0A402DI71"/>
<dbReference type="SUPFAM" id="SSF47336">
    <property type="entry name" value="ACP-like"/>
    <property type="match status" value="1"/>
</dbReference>
<dbReference type="SMART" id="SM01294">
    <property type="entry name" value="PKS_PP_betabranch"/>
    <property type="match status" value="1"/>
</dbReference>
<protein>
    <submittedName>
        <fullName evidence="4">Phthiocerol synthesis polyketide synthase type I PpsA</fullName>
        <ecNumber evidence="4">2.3.1.41</ecNumber>
    </submittedName>
</protein>
<sequence length="81" mass="9237">MSREKIEQWLTDRLASLLGVDREDIDLEKSIFTYGLDSSVALSLTGELEAMLGLELDPILFWEYPKISELSEYLVAELAQK</sequence>
<comment type="caution">
    <text evidence="4">The sequence shown here is derived from an EMBL/GenBank/DDBJ whole genome shotgun (WGS) entry which is preliminary data.</text>
</comment>
<dbReference type="GO" id="GO:0031177">
    <property type="term" value="F:phosphopantetheine binding"/>
    <property type="evidence" value="ECO:0007669"/>
    <property type="project" value="InterPro"/>
</dbReference>
<evidence type="ECO:0000313" key="5">
    <source>
        <dbReference type="Proteomes" id="UP000289660"/>
    </source>
</evidence>
<dbReference type="GO" id="GO:0004315">
    <property type="term" value="F:3-oxoacyl-[acyl-carrier-protein] synthase activity"/>
    <property type="evidence" value="ECO:0007669"/>
    <property type="project" value="UniProtKB-EC"/>
</dbReference>
<dbReference type="InterPro" id="IPR009081">
    <property type="entry name" value="PP-bd_ACP"/>
</dbReference>
<dbReference type="SMART" id="SM00823">
    <property type="entry name" value="PKS_PP"/>
    <property type="match status" value="1"/>
</dbReference>
<dbReference type="InterPro" id="IPR020806">
    <property type="entry name" value="PKS_PP-bd"/>
</dbReference>
<evidence type="ECO:0000256" key="1">
    <source>
        <dbReference type="ARBA" id="ARBA00022450"/>
    </source>
</evidence>
<dbReference type="EC" id="2.3.1.41" evidence="4"/>
<keyword evidence="4" id="KW-0012">Acyltransferase</keyword>
<evidence type="ECO:0000259" key="3">
    <source>
        <dbReference type="PROSITE" id="PS50075"/>
    </source>
</evidence>
<organism evidence="4 5">
    <name type="scientific">Microcystis aeruginosa NIES-4285</name>
    <dbReference type="NCBI Taxonomy" id="2497681"/>
    <lineage>
        <taxon>Bacteria</taxon>
        <taxon>Bacillati</taxon>
        <taxon>Cyanobacteriota</taxon>
        <taxon>Cyanophyceae</taxon>
        <taxon>Oscillatoriophycideae</taxon>
        <taxon>Chroococcales</taxon>
        <taxon>Microcystaceae</taxon>
        <taxon>Microcystis</taxon>
    </lineage>
</organism>
<accession>A0A402DI71</accession>
<dbReference type="RefSeq" id="WP_036390104.1">
    <property type="nucleotide sequence ID" value="NZ_BIFY01000094.1"/>
</dbReference>